<evidence type="ECO:0000313" key="3">
    <source>
        <dbReference type="Proteomes" id="UP000186102"/>
    </source>
</evidence>
<evidence type="ECO:0000313" key="2">
    <source>
        <dbReference type="EMBL" id="OLN25852.1"/>
    </source>
</evidence>
<keyword evidence="1" id="KW-0472">Membrane</keyword>
<dbReference type="EMBL" id="MLBF01000097">
    <property type="protein sequence ID" value="OLN25852.1"/>
    <property type="molecule type" value="Genomic_DNA"/>
</dbReference>
<protein>
    <submittedName>
        <fullName evidence="2">Uncharacterized protein</fullName>
    </submittedName>
</protein>
<evidence type="ECO:0000256" key="1">
    <source>
        <dbReference type="SAM" id="Phobius"/>
    </source>
</evidence>
<organism evidence="2 3">
    <name type="scientific">Desulfosporosinus metallidurans</name>
    <dbReference type="NCBI Taxonomy" id="1888891"/>
    <lineage>
        <taxon>Bacteria</taxon>
        <taxon>Bacillati</taxon>
        <taxon>Bacillota</taxon>
        <taxon>Clostridia</taxon>
        <taxon>Eubacteriales</taxon>
        <taxon>Desulfitobacteriaceae</taxon>
        <taxon>Desulfosporosinus</taxon>
    </lineage>
</organism>
<comment type="caution">
    <text evidence="2">The sequence shown here is derived from an EMBL/GenBank/DDBJ whole genome shotgun (WGS) entry which is preliminary data.</text>
</comment>
<keyword evidence="3" id="KW-1185">Reference proteome</keyword>
<feature type="transmembrane region" description="Helical" evidence="1">
    <location>
        <begin position="13"/>
        <end position="31"/>
    </location>
</feature>
<proteinExistence type="predicted"/>
<gene>
    <name evidence="2" type="ORF">DSOL_5208</name>
</gene>
<keyword evidence="1" id="KW-1133">Transmembrane helix</keyword>
<dbReference type="AlphaFoldDB" id="A0A1Q8QEZ2"/>
<dbReference type="STRING" id="1888891.DSOL_5208"/>
<sequence length="43" mass="4444">MISFSGLTSGNPVFAPLAFVALGSIGILAILDDRPNVRLCLSP</sequence>
<accession>A0A1Q8QEZ2</accession>
<reference evidence="2 3" key="1">
    <citation type="submission" date="2016-09" db="EMBL/GenBank/DDBJ databases">
        <title>Complete genome of Desulfosporosinus sp. OL.</title>
        <authorList>
            <person name="Mardanov A."/>
            <person name="Beletsky A."/>
            <person name="Panova A."/>
            <person name="Karnachuk O."/>
            <person name="Ravin N."/>
        </authorList>
    </citation>
    <scope>NUCLEOTIDE SEQUENCE [LARGE SCALE GENOMIC DNA]</scope>
    <source>
        <strain evidence="2 3">OL</strain>
    </source>
</reference>
<dbReference type="Proteomes" id="UP000186102">
    <property type="component" value="Unassembled WGS sequence"/>
</dbReference>
<name>A0A1Q8QEZ2_9FIRM</name>
<keyword evidence="1" id="KW-0812">Transmembrane</keyword>